<name>A0A139ITE9_9PEZI</name>
<dbReference type="AlphaFoldDB" id="A0A139ITE9"/>
<accession>A0A139ITE9</accession>
<evidence type="ECO:0000313" key="3">
    <source>
        <dbReference type="Proteomes" id="UP000073492"/>
    </source>
</evidence>
<dbReference type="Proteomes" id="UP000073492">
    <property type="component" value="Unassembled WGS sequence"/>
</dbReference>
<proteinExistence type="predicted"/>
<feature type="chain" id="PRO_5007297686" evidence="1">
    <location>
        <begin position="23"/>
        <end position="112"/>
    </location>
</feature>
<keyword evidence="3" id="KW-1185">Reference proteome</keyword>
<sequence length="112" mass="11788">MPAHYLSFLPIAVLCLSHLVSADKSKVDLYTGGGCAYPVKPLQSFVGTCEGNCYQWSSFDSVNLVAGSDGVRCHIYRDSDCSDEIVDTGDVGSDGKCSDSAGANSIKCYSGC</sequence>
<comment type="caution">
    <text evidence="2">The sequence shown here is derived from an EMBL/GenBank/DDBJ whole genome shotgun (WGS) entry which is preliminary data.</text>
</comment>
<dbReference type="EMBL" id="LFZO01000012">
    <property type="protein sequence ID" value="KXT17985.1"/>
    <property type="molecule type" value="Genomic_DNA"/>
</dbReference>
<evidence type="ECO:0000256" key="1">
    <source>
        <dbReference type="SAM" id="SignalP"/>
    </source>
</evidence>
<evidence type="ECO:0000313" key="2">
    <source>
        <dbReference type="EMBL" id="KXT17985.1"/>
    </source>
</evidence>
<keyword evidence="1" id="KW-0732">Signal</keyword>
<reference evidence="2 3" key="1">
    <citation type="submission" date="2015-07" db="EMBL/GenBank/DDBJ databases">
        <title>Comparative genomics of the Sigatoka disease complex on banana suggests a link between parallel evolutionary changes in Pseudocercospora fijiensis and Pseudocercospora eumusae and increased virulence on the banana host.</title>
        <authorList>
            <person name="Chang T.-C."/>
            <person name="Salvucci A."/>
            <person name="Crous P.W."/>
            <person name="Stergiopoulos I."/>
        </authorList>
    </citation>
    <scope>NUCLEOTIDE SEQUENCE [LARGE SCALE GENOMIC DNA]</scope>
    <source>
        <strain evidence="2 3">CBS 116634</strain>
    </source>
</reference>
<protein>
    <submittedName>
        <fullName evidence="2">Uncharacterized protein</fullName>
    </submittedName>
</protein>
<dbReference type="OrthoDB" id="4207594at2759"/>
<feature type="signal peptide" evidence="1">
    <location>
        <begin position="1"/>
        <end position="22"/>
    </location>
</feature>
<organism evidence="2 3">
    <name type="scientific">Pseudocercospora musae</name>
    <dbReference type="NCBI Taxonomy" id="113226"/>
    <lineage>
        <taxon>Eukaryota</taxon>
        <taxon>Fungi</taxon>
        <taxon>Dikarya</taxon>
        <taxon>Ascomycota</taxon>
        <taxon>Pezizomycotina</taxon>
        <taxon>Dothideomycetes</taxon>
        <taxon>Dothideomycetidae</taxon>
        <taxon>Mycosphaerellales</taxon>
        <taxon>Mycosphaerellaceae</taxon>
        <taxon>Pseudocercospora</taxon>
    </lineage>
</organism>
<gene>
    <name evidence="2" type="ORF">AC579_9640</name>
</gene>